<protein>
    <recommendedName>
        <fullName evidence="7">Alpha-D-phosphohexomutase alpha/beta/alpha domain-containing protein</fullName>
    </recommendedName>
</protein>
<feature type="domain" description="Alpha-D-phosphohexomutase alpha/beta/alpha" evidence="3">
    <location>
        <begin position="48"/>
        <end position="142"/>
    </location>
</feature>
<sequence length="409" mass="45145">MLDIAQDHAHVWFNMGVLPPTNVGHVYCDEQVNWMECYQEKLKSALLKHVKMQSNNEQPLQGLNIVLNAGNGSGGFFQKVLADLGANVDGSINIKPDPSFPRGVPNPENKSMIQDTIEACETAHADIGILLDTDADRFGMVAPRVFSKIITSQEGKEVLFQPSGYEPVNKNRLIALIGVIYARQSPGCSIVTDSVTSNGLSKFLEEDLNLNHIRYLRGYANVIQKAKSVNSEMSANAEVAIETSGHCALRENDFLDDGTFTAIKVLGLLAQEMKEMESSTPKKNSLLDLLSNLEELDEVIEFRLPGKDGSLESVLRLFDLIALDIETHCEEQSEWSIDHENLEGVRVGTGKDGGYFLLRKSLHDPVMCLQVEASSKKVAKQLITDPLLGLFRSEPQVAETLDLSALEQY</sequence>
<comment type="cofactor">
    <cofactor evidence="1">
        <name>Mg(2+)</name>
        <dbReference type="ChEBI" id="CHEBI:18420"/>
    </cofactor>
</comment>
<organism evidence="5 6">
    <name type="scientific">Pseudo-nitzschia multistriata</name>
    <dbReference type="NCBI Taxonomy" id="183589"/>
    <lineage>
        <taxon>Eukaryota</taxon>
        <taxon>Sar</taxon>
        <taxon>Stramenopiles</taxon>
        <taxon>Ochrophyta</taxon>
        <taxon>Bacillariophyta</taxon>
        <taxon>Bacillariophyceae</taxon>
        <taxon>Bacillariophycidae</taxon>
        <taxon>Bacillariales</taxon>
        <taxon>Bacillariaceae</taxon>
        <taxon>Pseudo-nitzschia</taxon>
    </lineage>
</organism>
<dbReference type="Gene3D" id="3.40.120.10">
    <property type="entry name" value="Alpha-D-Glucose-1,6-Bisphosphate, subunit A, domain 3"/>
    <property type="match status" value="2"/>
</dbReference>
<reference evidence="5 6" key="1">
    <citation type="submission" date="2019-01" db="EMBL/GenBank/DDBJ databases">
        <authorList>
            <person name="Ferrante I. M."/>
        </authorList>
    </citation>
    <scope>NUCLEOTIDE SEQUENCE [LARGE SCALE GENOMIC DNA]</scope>
    <source>
        <strain evidence="5 6">B856</strain>
    </source>
</reference>
<dbReference type="Proteomes" id="UP000291116">
    <property type="component" value="Unassembled WGS sequence"/>
</dbReference>
<gene>
    <name evidence="5" type="ORF">PSNMU_V1.4_AUG-EV-PASAV3_0049910</name>
</gene>
<dbReference type="InterPro" id="IPR005846">
    <property type="entry name" value="A-D-PHexomutase_a/b/a-III"/>
</dbReference>
<evidence type="ECO:0000256" key="1">
    <source>
        <dbReference type="ARBA" id="ARBA00001946"/>
    </source>
</evidence>
<evidence type="ECO:0000313" key="5">
    <source>
        <dbReference type="EMBL" id="VEU38174.1"/>
    </source>
</evidence>
<dbReference type="AlphaFoldDB" id="A0A448Z805"/>
<dbReference type="InterPro" id="IPR050060">
    <property type="entry name" value="Phosphoglucosamine_mutase"/>
</dbReference>
<keyword evidence="2" id="KW-0597">Phosphoprotein</keyword>
<dbReference type="EMBL" id="CAACVS010000158">
    <property type="protein sequence ID" value="VEU38174.1"/>
    <property type="molecule type" value="Genomic_DNA"/>
</dbReference>
<dbReference type="GO" id="GO:0004615">
    <property type="term" value="F:phosphomannomutase activity"/>
    <property type="evidence" value="ECO:0007669"/>
    <property type="project" value="TreeGrafter"/>
</dbReference>
<evidence type="ECO:0000313" key="6">
    <source>
        <dbReference type="Proteomes" id="UP000291116"/>
    </source>
</evidence>
<name>A0A448Z805_9STRA</name>
<proteinExistence type="predicted"/>
<dbReference type="Pfam" id="PF02879">
    <property type="entry name" value="PGM_PMM_II"/>
    <property type="match status" value="1"/>
</dbReference>
<evidence type="ECO:0000256" key="2">
    <source>
        <dbReference type="ARBA" id="ARBA00022553"/>
    </source>
</evidence>
<dbReference type="OrthoDB" id="1743979at2759"/>
<dbReference type="PANTHER" id="PTHR42946:SF1">
    <property type="entry name" value="PHOSPHOGLUCOMUTASE (ALPHA-D-GLUCOSE-1,6-BISPHOSPHATE-DEPENDENT)"/>
    <property type="match status" value="1"/>
</dbReference>
<dbReference type="InterPro" id="IPR005845">
    <property type="entry name" value="A-D-PHexomutase_a/b/a-II"/>
</dbReference>
<dbReference type="PRINTS" id="PR00509">
    <property type="entry name" value="PGMPMM"/>
</dbReference>
<dbReference type="Pfam" id="PF02880">
    <property type="entry name" value="PGM_PMM_III"/>
    <property type="match status" value="1"/>
</dbReference>
<dbReference type="InterPro" id="IPR016055">
    <property type="entry name" value="A-D-PHexomutase_a/b/a-I/II/III"/>
</dbReference>
<keyword evidence="6" id="KW-1185">Reference proteome</keyword>
<feature type="domain" description="Alpha-D-phosphohexomutase alpha/beta/alpha" evidence="4">
    <location>
        <begin position="171"/>
        <end position="277"/>
    </location>
</feature>
<dbReference type="GO" id="GO:0005975">
    <property type="term" value="P:carbohydrate metabolic process"/>
    <property type="evidence" value="ECO:0007669"/>
    <property type="project" value="InterPro"/>
</dbReference>
<dbReference type="PANTHER" id="PTHR42946">
    <property type="entry name" value="PHOSPHOHEXOSE MUTASE"/>
    <property type="match status" value="1"/>
</dbReference>
<evidence type="ECO:0008006" key="7">
    <source>
        <dbReference type="Google" id="ProtNLM"/>
    </source>
</evidence>
<evidence type="ECO:0000259" key="4">
    <source>
        <dbReference type="Pfam" id="PF02880"/>
    </source>
</evidence>
<accession>A0A448Z805</accession>
<dbReference type="InterPro" id="IPR005841">
    <property type="entry name" value="Alpha-D-phosphohexomutase_SF"/>
</dbReference>
<dbReference type="SUPFAM" id="SSF53738">
    <property type="entry name" value="Phosphoglucomutase, first 3 domains"/>
    <property type="match status" value="2"/>
</dbReference>
<evidence type="ECO:0000259" key="3">
    <source>
        <dbReference type="Pfam" id="PF02879"/>
    </source>
</evidence>